<dbReference type="Proteomes" id="UP000225275">
    <property type="component" value="Unassembled WGS sequence"/>
</dbReference>
<comment type="caution">
    <text evidence="2">The sequence shown here is derived from an EMBL/GenBank/DDBJ whole genome shotgun (WGS) entry which is preliminary data.</text>
</comment>
<keyword evidence="1" id="KW-0472">Membrane</keyword>
<gene>
    <name evidence="2" type="ORF">BW154_06840</name>
</gene>
<dbReference type="AlphaFoldDB" id="A0AAP8E1Q6"/>
<name>A0AAP8E1Q6_9LACT</name>
<keyword evidence="1" id="KW-0812">Transmembrane</keyword>
<organism evidence="2 3">
    <name type="scientific">Lactococcus lactis</name>
    <dbReference type="NCBI Taxonomy" id="1358"/>
    <lineage>
        <taxon>Bacteria</taxon>
        <taxon>Bacillati</taxon>
        <taxon>Bacillota</taxon>
        <taxon>Bacilli</taxon>
        <taxon>Lactobacillales</taxon>
        <taxon>Streptococcaceae</taxon>
        <taxon>Lactococcus</taxon>
    </lineage>
</organism>
<accession>A0AAP8E1Q6</accession>
<reference evidence="2" key="1">
    <citation type="submission" date="2017-01" db="EMBL/GenBank/DDBJ databases">
        <authorList>
            <person name="Lo R."/>
        </authorList>
    </citation>
    <scope>NUCLEOTIDE SEQUENCE</scope>
    <source>
        <strain evidence="2">537</strain>
    </source>
</reference>
<dbReference type="EMBL" id="MTJS01000002">
    <property type="protein sequence ID" value="PFG89186.1"/>
    <property type="molecule type" value="Genomic_DNA"/>
</dbReference>
<evidence type="ECO:0000313" key="3">
    <source>
        <dbReference type="Proteomes" id="UP000225275"/>
    </source>
</evidence>
<evidence type="ECO:0000256" key="1">
    <source>
        <dbReference type="SAM" id="Phobius"/>
    </source>
</evidence>
<keyword evidence="1" id="KW-1133">Transmembrane helix</keyword>
<sequence length="225" mass="26427">MILKVNKIYEKTQRKSLPLSFLFGKVRNMFPIFISTNDEDGAIWGLISAVGLIIYLIYSAFTFVQCQVYNVKLNHQNEKVEEFAHRIWNKKYAVEEITVSDEDQSSYPKLPVFYDVSLVVWSKRVKGVQENGRYAFKGMFQDTDYQYYTLMGEGFNPFYSSQWNKELIQPPLVKEIQDEKSKEVYAVPLKSTHLVFLKGRIKEIKDVEDFKQTITSKEFTNNDNY</sequence>
<feature type="transmembrane region" description="Helical" evidence="1">
    <location>
        <begin position="42"/>
        <end position="64"/>
    </location>
</feature>
<evidence type="ECO:0000313" key="2">
    <source>
        <dbReference type="EMBL" id="PFG89186.1"/>
    </source>
</evidence>
<proteinExistence type="predicted"/>
<protein>
    <submittedName>
        <fullName evidence="2">Uncharacterized protein</fullName>
    </submittedName>
</protein>
<reference evidence="2" key="2">
    <citation type="journal article" date="2018" name="Food Control">
        <title>Characterization of Lactococcus lactis isolates from herbs, fruits and vegetables for use as biopreservatives against Listeria monocytogenes in cheese.</title>
        <authorList>
            <person name="Ho V."/>
            <person name="Lo R."/>
            <person name="Bansal N."/>
            <person name="Turner M.S."/>
        </authorList>
    </citation>
    <scope>NUCLEOTIDE SEQUENCE</scope>
    <source>
        <strain evidence="2">537</strain>
    </source>
</reference>
<dbReference type="RefSeq" id="WP_098393794.1">
    <property type="nucleotide sequence ID" value="NZ_JAOWLS010000001.1"/>
</dbReference>